<dbReference type="SUPFAM" id="SSF140931">
    <property type="entry name" value="Fic-like"/>
    <property type="match status" value="1"/>
</dbReference>
<protein>
    <recommendedName>
        <fullName evidence="1">Fido domain-containing protein</fullName>
    </recommendedName>
</protein>
<dbReference type="Gene3D" id="1.10.3290.10">
    <property type="entry name" value="Fido-like domain"/>
    <property type="match status" value="1"/>
</dbReference>
<organism evidence="2 3">
    <name type="scientific">Bordetella ansorpii</name>
    <dbReference type="NCBI Taxonomy" id="288768"/>
    <lineage>
        <taxon>Bacteria</taxon>
        <taxon>Pseudomonadati</taxon>
        <taxon>Pseudomonadota</taxon>
        <taxon>Betaproteobacteria</taxon>
        <taxon>Burkholderiales</taxon>
        <taxon>Alcaligenaceae</taxon>
        <taxon>Bordetella</taxon>
    </lineage>
</organism>
<feature type="domain" description="Fido" evidence="1">
    <location>
        <begin position="1"/>
        <end position="76"/>
    </location>
</feature>
<dbReference type="AlphaFoldDB" id="A0A157LBL7"/>
<dbReference type="PANTHER" id="PTHR13504:SF38">
    <property type="entry name" value="FIDO DOMAIN-CONTAINING PROTEIN"/>
    <property type="match status" value="1"/>
</dbReference>
<evidence type="ECO:0000259" key="1">
    <source>
        <dbReference type="PROSITE" id="PS51459"/>
    </source>
</evidence>
<gene>
    <name evidence="2" type="ORF">SAMEA1982600_00671</name>
</gene>
<evidence type="ECO:0000313" key="3">
    <source>
        <dbReference type="Proteomes" id="UP000077037"/>
    </source>
</evidence>
<reference evidence="2 3" key="1">
    <citation type="submission" date="2016-03" db="EMBL/GenBank/DDBJ databases">
        <authorList>
            <consortium name="Pathogen Informatics"/>
        </authorList>
    </citation>
    <scope>NUCLEOTIDE SEQUENCE [LARGE SCALE GENOMIC DNA]</scope>
    <source>
        <strain evidence="2 3">NCTC13364</strain>
    </source>
</reference>
<dbReference type="Proteomes" id="UP000077037">
    <property type="component" value="Unassembled WGS sequence"/>
</dbReference>
<evidence type="ECO:0000313" key="2">
    <source>
        <dbReference type="EMBL" id="SAH94185.1"/>
    </source>
</evidence>
<dbReference type="InterPro" id="IPR003812">
    <property type="entry name" value="Fido"/>
</dbReference>
<proteinExistence type="predicted"/>
<sequence length="195" mass="21841">MAWIHPFIDGNGRAVRLQTHAVMSEISQGLWSANRGLARDVGQYYAHLAAADIPRQGDLDGRGNLTERGLIDWVQYFLRICSDQVDFMSRMLDMDNMKTRIEALITFRSTQDPEIRREAVLPLYHLFAAGPLTRGEFSQMSGMGERTSRKLIARLLQTGLITSPSTHGLLRFALPLDALQFLLPGLYPEAAAPLD</sequence>
<dbReference type="EMBL" id="FKBS01000007">
    <property type="protein sequence ID" value="SAH94185.1"/>
    <property type="molecule type" value="Genomic_DNA"/>
</dbReference>
<name>A0A157LBL7_9BORD</name>
<dbReference type="InterPro" id="IPR036597">
    <property type="entry name" value="Fido-like_dom_sf"/>
</dbReference>
<dbReference type="PANTHER" id="PTHR13504">
    <property type="entry name" value="FIDO DOMAIN-CONTAINING PROTEIN DDB_G0283145"/>
    <property type="match status" value="1"/>
</dbReference>
<dbReference type="InterPro" id="IPR040198">
    <property type="entry name" value="Fido_containing"/>
</dbReference>
<accession>A0A157LBL7</accession>
<dbReference type="PROSITE" id="PS51459">
    <property type="entry name" value="FIDO"/>
    <property type="match status" value="1"/>
</dbReference>